<accession>A0A2T1N561</accession>
<gene>
    <name evidence="2" type="ORF">C7H52_11750</name>
</gene>
<dbReference type="InterPro" id="IPR036249">
    <property type="entry name" value="Thioredoxin-like_sf"/>
</dbReference>
<dbReference type="Proteomes" id="UP000238426">
    <property type="component" value="Unassembled WGS sequence"/>
</dbReference>
<name>A0A2T1N561_9FLAO</name>
<dbReference type="InterPro" id="IPR013766">
    <property type="entry name" value="Thioredoxin_domain"/>
</dbReference>
<dbReference type="Pfam" id="PF08534">
    <property type="entry name" value="Redoxin"/>
    <property type="match status" value="1"/>
</dbReference>
<dbReference type="OrthoDB" id="616241at2"/>
<evidence type="ECO:0000313" key="3">
    <source>
        <dbReference type="Proteomes" id="UP000238426"/>
    </source>
</evidence>
<dbReference type="PANTHER" id="PTHR42852">
    <property type="entry name" value="THIOL:DISULFIDE INTERCHANGE PROTEIN DSBE"/>
    <property type="match status" value="1"/>
</dbReference>
<dbReference type="CDD" id="cd02966">
    <property type="entry name" value="TlpA_like_family"/>
    <property type="match status" value="1"/>
</dbReference>
<feature type="domain" description="Thioredoxin" evidence="1">
    <location>
        <begin position="245"/>
        <end position="402"/>
    </location>
</feature>
<dbReference type="InterPro" id="IPR050553">
    <property type="entry name" value="Thioredoxin_ResA/DsbE_sf"/>
</dbReference>
<dbReference type="Gene3D" id="3.40.30.10">
    <property type="entry name" value="Glutaredoxin"/>
    <property type="match status" value="1"/>
</dbReference>
<protein>
    <submittedName>
        <fullName evidence="2">TlpA family protein disulfide reductase</fullName>
    </submittedName>
</protein>
<proteinExistence type="predicted"/>
<dbReference type="PROSITE" id="PS51352">
    <property type="entry name" value="THIOREDOXIN_2"/>
    <property type="match status" value="1"/>
</dbReference>
<dbReference type="EMBL" id="PXOQ01000015">
    <property type="protein sequence ID" value="PSG86360.1"/>
    <property type="molecule type" value="Genomic_DNA"/>
</dbReference>
<dbReference type="GO" id="GO:0016491">
    <property type="term" value="F:oxidoreductase activity"/>
    <property type="evidence" value="ECO:0007669"/>
    <property type="project" value="InterPro"/>
</dbReference>
<reference evidence="2 3" key="1">
    <citation type="submission" date="2018-03" db="EMBL/GenBank/DDBJ databases">
        <title>Mesoflavibacter sp. HG37 and Mesoflavibacter sp. HG96 sp.nov., two marine bacteria isolated from seawater of Western Pacific Ocean.</title>
        <authorList>
            <person name="Cheng H."/>
            <person name="Wu Y.-H."/>
            <person name="Guo L.-L."/>
            <person name="Xu X.-W."/>
        </authorList>
    </citation>
    <scope>NUCLEOTIDE SEQUENCE [LARGE SCALE GENOMIC DNA]</scope>
    <source>
        <strain evidence="2 3">KCTC 32269</strain>
    </source>
</reference>
<dbReference type="PROSITE" id="PS51257">
    <property type="entry name" value="PROKAR_LIPOPROTEIN"/>
    <property type="match status" value="1"/>
</dbReference>
<evidence type="ECO:0000259" key="1">
    <source>
        <dbReference type="PROSITE" id="PS51352"/>
    </source>
</evidence>
<dbReference type="RefSeq" id="WP_106464099.1">
    <property type="nucleotide sequence ID" value="NZ_PXOQ01000015.1"/>
</dbReference>
<sequence length="411" mass="46927">MKYLYILFAVFVLSACKESAKENLETSMTENRLLETTYRGELKVNDSLNLPFLFKVLNDSTLEVYNAEEVITVDEITYENDSVFIKLPVFEGFIKAKIDEDKLTGAFVMPEKERVMAFSASSNTNRFEEEKAATQSLEGVWETTFSPESTEGQYMAKGIFKQNGQKITGTFRTTTGDYRFLEGVMNGNEFELSTFDGAHAFFFKGTVNGEQLKGQFYSGNHWNEPFIAKKNEAYELPDENSLTYLKDGYETIEFSFPDETGNMVSLNDERFKNKVVLLQIMGTWCPNCLDESRYLADYYKTNNNGLEIIGLAFEYVKTEEKAFNNIKRLKDRLGITYPILLAQVGSSSKEKANDKLPMLNQVLSYPTTIFIDKKGKVRKIQTGFNGPATGDKYVEFKEEFESFVNQLKAEE</sequence>
<dbReference type="InterPro" id="IPR013740">
    <property type="entry name" value="Redoxin"/>
</dbReference>
<comment type="caution">
    <text evidence="2">The sequence shown here is derived from an EMBL/GenBank/DDBJ whole genome shotgun (WGS) entry which is preliminary data.</text>
</comment>
<dbReference type="PANTHER" id="PTHR42852:SF13">
    <property type="entry name" value="PROTEIN DIPZ"/>
    <property type="match status" value="1"/>
</dbReference>
<dbReference type="AlphaFoldDB" id="A0A2T1N561"/>
<keyword evidence="3" id="KW-1185">Reference proteome</keyword>
<organism evidence="2 3">
    <name type="scientific">Aurantibacter aestuarii</name>
    <dbReference type="NCBI Taxonomy" id="1266046"/>
    <lineage>
        <taxon>Bacteria</taxon>
        <taxon>Pseudomonadati</taxon>
        <taxon>Bacteroidota</taxon>
        <taxon>Flavobacteriia</taxon>
        <taxon>Flavobacteriales</taxon>
        <taxon>Flavobacteriaceae</taxon>
        <taxon>Aurantibacter</taxon>
    </lineage>
</organism>
<evidence type="ECO:0000313" key="2">
    <source>
        <dbReference type="EMBL" id="PSG86360.1"/>
    </source>
</evidence>
<dbReference type="SUPFAM" id="SSF52833">
    <property type="entry name" value="Thioredoxin-like"/>
    <property type="match status" value="1"/>
</dbReference>